<proteinExistence type="predicted"/>
<dbReference type="Gene3D" id="1.20.58.90">
    <property type="match status" value="1"/>
</dbReference>
<sequence length="98" mass="10754">MLAITPHLLLTAPTETTSVLSPSLPIEDKVKKLFAEYTATVSQERKALTENVNNIDPSNPTQLLQFQNRVGNYSLTMNMISTLTHKSVSAIDAVLKAQ</sequence>
<comment type="caution">
    <text evidence="2">The sequence shown here is derived from an EMBL/GenBank/DDBJ whole genome shotgun (WGS) entry which is preliminary data.</text>
</comment>
<protein>
    <submittedName>
        <fullName evidence="1">Type III secretion system needle complex protein PrgJ</fullName>
    </submittedName>
    <submittedName>
        <fullName evidence="2">Virulence associated protein</fullName>
    </submittedName>
</protein>
<evidence type="ECO:0000313" key="1">
    <source>
        <dbReference type="EMBL" id="CAB5697079.1"/>
    </source>
</evidence>
<dbReference type="Proteomes" id="UP000834611">
    <property type="component" value="Unassembled WGS sequence"/>
</dbReference>
<dbReference type="RefSeq" id="WP_004263051.1">
    <property type="nucleotide sequence ID" value="NZ_ABDWLN020000001.1"/>
</dbReference>
<dbReference type="Pfam" id="PF09392">
    <property type="entry name" value="T3SS_needle_F"/>
    <property type="match status" value="1"/>
</dbReference>
<dbReference type="AlphaFoldDB" id="A0A264VXC8"/>
<evidence type="ECO:0000313" key="2">
    <source>
        <dbReference type="EMBL" id="OZS75964.1"/>
    </source>
</evidence>
<dbReference type="EMBL" id="CAHPSF010000005">
    <property type="protein sequence ID" value="CAB5697079.1"/>
    <property type="molecule type" value="Genomic_DNA"/>
</dbReference>
<dbReference type="NCBIfam" id="NF038054">
    <property type="entry name" value="T3SS_SctI"/>
    <property type="match status" value="1"/>
</dbReference>
<evidence type="ECO:0000313" key="3">
    <source>
        <dbReference type="Proteomes" id="UP000216001"/>
    </source>
</evidence>
<reference evidence="1" key="2">
    <citation type="submission" date="2020-05" db="EMBL/GenBank/DDBJ databases">
        <authorList>
            <person name="Delgado-Blas J."/>
        </authorList>
    </citation>
    <scope>NUCLEOTIDE SEQUENCE</scope>
    <source>
        <strain evidence="1">BB1453</strain>
    </source>
</reference>
<accession>A0A264VXC8</accession>
<reference evidence="2 3" key="1">
    <citation type="submission" date="2017-07" db="EMBL/GenBank/DDBJ databases">
        <title>blaIMP-27 on transferable plasmids in Proteus mirabilis and Providencia rettgeri.</title>
        <authorList>
            <person name="Potter R."/>
        </authorList>
    </citation>
    <scope>NUCLEOTIDE SEQUENCE [LARGE SCALE GENOMIC DNA]</scope>
    <source>
        <strain evidence="2 3">PR1</strain>
    </source>
</reference>
<organism evidence="2 3">
    <name type="scientific">Providencia rettgeri</name>
    <dbReference type="NCBI Taxonomy" id="587"/>
    <lineage>
        <taxon>Bacteria</taxon>
        <taxon>Pseudomonadati</taxon>
        <taxon>Pseudomonadota</taxon>
        <taxon>Gammaproteobacteria</taxon>
        <taxon>Enterobacterales</taxon>
        <taxon>Morganellaceae</taxon>
        <taxon>Providencia</taxon>
    </lineage>
</organism>
<name>A0A264VXC8_PRORE</name>
<dbReference type="GO" id="GO:0015031">
    <property type="term" value="P:protein transport"/>
    <property type="evidence" value="ECO:0007669"/>
    <property type="project" value="InterPro"/>
</dbReference>
<dbReference type="SUPFAM" id="SSF140129">
    <property type="entry name" value="MxiH-like"/>
    <property type="match status" value="1"/>
</dbReference>
<dbReference type="InterPro" id="IPR047754">
    <property type="entry name" value="T3SS_SctI-like"/>
</dbReference>
<dbReference type="InterPro" id="IPR021123">
    <property type="entry name" value="T3SS_needle-like"/>
</dbReference>
<dbReference type="GeneID" id="92272925"/>
<dbReference type="EMBL" id="NOWC01000003">
    <property type="protein sequence ID" value="OZS75964.1"/>
    <property type="molecule type" value="Genomic_DNA"/>
</dbReference>
<gene>
    <name evidence="2" type="ORF">CHI95_04450</name>
    <name evidence="1" type="ORF">GHA_02338</name>
</gene>
<dbReference type="Proteomes" id="UP000216001">
    <property type="component" value="Unassembled WGS sequence"/>
</dbReference>
<dbReference type="InterPro" id="IPR037203">
    <property type="entry name" value="T3SS_needle-like_sf"/>
</dbReference>